<dbReference type="Gene3D" id="3.30.70.270">
    <property type="match status" value="1"/>
</dbReference>
<dbReference type="SUPFAM" id="SSF56672">
    <property type="entry name" value="DNA/RNA polymerases"/>
    <property type="match status" value="1"/>
</dbReference>
<name>A0A5J4W602_9EUKA</name>
<dbReference type="InterPro" id="IPR043128">
    <property type="entry name" value="Rev_trsase/Diguanyl_cyclase"/>
</dbReference>
<dbReference type="Pfam" id="PF00078">
    <property type="entry name" value="RVT_1"/>
    <property type="match status" value="1"/>
</dbReference>
<evidence type="ECO:0000259" key="1">
    <source>
        <dbReference type="PROSITE" id="PS50878"/>
    </source>
</evidence>
<gene>
    <name evidence="2" type="ORF">EZS28_014338</name>
</gene>
<dbReference type="PROSITE" id="PS50878">
    <property type="entry name" value="RT_POL"/>
    <property type="match status" value="1"/>
</dbReference>
<dbReference type="Gene3D" id="3.10.10.10">
    <property type="entry name" value="HIV Type 1 Reverse Transcriptase, subunit A, domain 1"/>
    <property type="match status" value="1"/>
</dbReference>
<dbReference type="InterPro" id="IPR043502">
    <property type="entry name" value="DNA/RNA_pol_sf"/>
</dbReference>
<dbReference type="Proteomes" id="UP000324800">
    <property type="component" value="Unassembled WGS sequence"/>
</dbReference>
<reference evidence="2 3" key="1">
    <citation type="submission" date="2019-03" db="EMBL/GenBank/DDBJ databases">
        <title>Single cell metagenomics reveals metabolic interactions within the superorganism composed of flagellate Streblomastix strix and complex community of Bacteroidetes bacteria on its surface.</title>
        <authorList>
            <person name="Treitli S.C."/>
            <person name="Kolisko M."/>
            <person name="Husnik F."/>
            <person name="Keeling P."/>
            <person name="Hampl V."/>
        </authorList>
    </citation>
    <scope>NUCLEOTIDE SEQUENCE [LARGE SCALE GENOMIC DNA]</scope>
    <source>
        <strain evidence="2">ST1C</strain>
    </source>
</reference>
<sequence length="323" mass="37365">MDPTGKRATKYELEGLDYHMQSTLGPEVNKKGAIERADDADFEFKEEICKLAIDGQKASAKAITSLAIGDFESATQWMLASHHYDRIIMGKAQQEREQTLVSDIFKGLLCPNVSVSEILCQTSKEKLKEQEQEYQNQLNEELKNGIIKETNSILVYNPTFIVPRKDGRLRKILDCRRINFFTKHVHFKMDGAERLRQILKQTNYATILGIKDAFHHIYVQPNFQKFLGFKFKNGSQTYLGPSFGWKLSPFMFSKTLAIAIRAIRAKWKIKILHYMDDTILIRHSKKTLKQTTQDVIRFLQTLGWHLSPNKYVLIPKMTIKYLG</sequence>
<feature type="domain" description="Reverse transcriptase" evidence="1">
    <location>
        <begin position="143"/>
        <end position="323"/>
    </location>
</feature>
<dbReference type="InterPro" id="IPR052055">
    <property type="entry name" value="Hepadnavirus_pol/RT"/>
</dbReference>
<dbReference type="InterPro" id="IPR000477">
    <property type="entry name" value="RT_dom"/>
</dbReference>
<accession>A0A5J4W602</accession>
<protein>
    <recommendedName>
        <fullName evidence="1">Reverse transcriptase domain-containing protein</fullName>
    </recommendedName>
</protein>
<evidence type="ECO:0000313" key="3">
    <source>
        <dbReference type="Proteomes" id="UP000324800"/>
    </source>
</evidence>
<dbReference type="EMBL" id="SNRW01003328">
    <property type="protein sequence ID" value="KAA6390135.1"/>
    <property type="molecule type" value="Genomic_DNA"/>
</dbReference>
<dbReference type="PANTHER" id="PTHR33050:SF7">
    <property type="entry name" value="RIBONUCLEASE H"/>
    <property type="match status" value="1"/>
</dbReference>
<dbReference type="AlphaFoldDB" id="A0A5J4W602"/>
<evidence type="ECO:0000313" key="2">
    <source>
        <dbReference type="EMBL" id="KAA6390135.1"/>
    </source>
</evidence>
<proteinExistence type="predicted"/>
<comment type="caution">
    <text evidence="2">The sequence shown here is derived from an EMBL/GenBank/DDBJ whole genome shotgun (WGS) entry which is preliminary data.</text>
</comment>
<dbReference type="PANTHER" id="PTHR33050">
    <property type="entry name" value="REVERSE TRANSCRIPTASE DOMAIN-CONTAINING PROTEIN"/>
    <property type="match status" value="1"/>
</dbReference>
<organism evidence="2 3">
    <name type="scientific">Streblomastix strix</name>
    <dbReference type="NCBI Taxonomy" id="222440"/>
    <lineage>
        <taxon>Eukaryota</taxon>
        <taxon>Metamonada</taxon>
        <taxon>Preaxostyla</taxon>
        <taxon>Oxymonadida</taxon>
        <taxon>Streblomastigidae</taxon>
        <taxon>Streblomastix</taxon>
    </lineage>
</organism>